<comment type="caution">
    <text evidence="2">The sequence shown here is derived from an EMBL/GenBank/DDBJ whole genome shotgun (WGS) entry which is preliminary data.</text>
</comment>
<reference evidence="2 3" key="1">
    <citation type="submission" date="2023-04" db="EMBL/GenBank/DDBJ databases">
        <title>Genome Encyclopedia of Bacteria and Archaea VI: Functional Genomics of Type Strains.</title>
        <authorList>
            <person name="Whitman W."/>
        </authorList>
    </citation>
    <scope>NUCLEOTIDE SEQUENCE [LARGE SCALE GENOMIC DNA]</scope>
    <source>
        <strain evidence="2 3">SG_E_30_P1</strain>
    </source>
</reference>
<dbReference type="EMBL" id="JARXVQ010000001">
    <property type="protein sequence ID" value="MDH6182410.1"/>
    <property type="molecule type" value="Genomic_DNA"/>
</dbReference>
<dbReference type="RefSeq" id="WP_322134689.1">
    <property type="nucleotide sequence ID" value="NZ_CP085036.1"/>
</dbReference>
<proteinExistence type="predicted"/>
<dbReference type="Proteomes" id="UP001160142">
    <property type="component" value="Unassembled WGS sequence"/>
</dbReference>
<name>A0ABT6KRJ9_9MICO</name>
<organism evidence="2 3">
    <name type="scientific">Antiquaquibacter oligotrophicus</name>
    <dbReference type="NCBI Taxonomy" id="2880260"/>
    <lineage>
        <taxon>Bacteria</taxon>
        <taxon>Bacillati</taxon>
        <taxon>Actinomycetota</taxon>
        <taxon>Actinomycetes</taxon>
        <taxon>Micrococcales</taxon>
        <taxon>Microbacteriaceae</taxon>
        <taxon>Antiquaquibacter</taxon>
    </lineage>
</organism>
<evidence type="ECO:0000313" key="2">
    <source>
        <dbReference type="EMBL" id="MDH6182410.1"/>
    </source>
</evidence>
<feature type="region of interest" description="Disordered" evidence="1">
    <location>
        <begin position="1"/>
        <end position="78"/>
    </location>
</feature>
<feature type="compositionally biased region" description="Basic and acidic residues" evidence="1">
    <location>
        <begin position="63"/>
        <end position="78"/>
    </location>
</feature>
<protein>
    <submittedName>
        <fullName evidence="2">Uncharacterized protein</fullName>
    </submittedName>
</protein>
<feature type="compositionally biased region" description="Acidic residues" evidence="1">
    <location>
        <begin position="34"/>
        <end position="61"/>
    </location>
</feature>
<evidence type="ECO:0000313" key="3">
    <source>
        <dbReference type="Proteomes" id="UP001160142"/>
    </source>
</evidence>
<feature type="compositionally biased region" description="Basic and acidic residues" evidence="1">
    <location>
        <begin position="8"/>
        <end position="17"/>
    </location>
</feature>
<keyword evidence="3" id="KW-1185">Reference proteome</keyword>
<sequence length="78" mass="8765">MSIPNGIPDDRPAREGVEELPEADFIEQSRPEVEQDLDPEAPADTEPQGDIDTSEANEADVLEQQRDVDINDDYRNEL</sequence>
<gene>
    <name evidence="2" type="ORF">M2152_002592</name>
</gene>
<accession>A0ABT6KRJ9</accession>
<evidence type="ECO:0000256" key="1">
    <source>
        <dbReference type="SAM" id="MobiDB-lite"/>
    </source>
</evidence>